<gene>
    <name evidence="3" type="ORF">LPTSP3_g33420</name>
</gene>
<evidence type="ECO:0000259" key="2">
    <source>
        <dbReference type="SMART" id="SM00014"/>
    </source>
</evidence>
<keyword evidence="1" id="KW-0812">Transmembrane</keyword>
<keyword evidence="1" id="KW-1133">Transmembrane helix</keyword>
<dbReference type="EMBL" id="AP025028">
    <property type="protein sequence ID" value="BDA80412.1"/>
    <property type="molecule type" value="Genomic_DNA"/>
</dbReference>
<accession>A0ABM7UST0</accession>
<keyword evidence="1" id="KW-0472">Membrane</keyword>
<dbReference type="SMART" id="SM00014">
    <property type="entry name" value="acidPPc"/>
    <property type="match status" value="1"/>
</dbReference>
<feature type="transmembrane region" description="Helical" evidence="1">
    <location>
        <begin position="269"/>
        <end position="292"/>
    </location>
</feature>
<dbReference type="SUPFAM" id="SSF48317">
    <property type="entry name" value="Acid phosphatase/Vanadium-dependent haloperoxidase"/>
    <property type="match status" value="1"/>
</dbReference>
<feature type="transmembrane region" description="Helical" evidence="1">
    <location>
        <begin position="134"/>
        <end position="152"/>
    </location>
</feature>
<evidence type="ECO:0000313" key="3">
    <source>
        <dbReference type="EMBL" id="BDA80412.1"/>
    </source>
</evidence>
<dbReference type="Gene3D" id="1.20.144.10">
    <property type="entry name" value="Phosphatidic acid phosphatase type 2/haloperoxidase"/>
    <property type="match status" value="1"/>
</dbReference>
<organism evidence="3 4">
    <name type="scientific">Leptospira kobayashii</name>
    <dbReference type="NCBI Taxonomy" id="1917830"/>
    <lineage>
        <taxon>Bacteria</taxon>
        <taxon>Pseudomonadati</taxon>
        <taxon>Spirochaetota</taxon>
        <taxon>Spirochaetia</taxon>
        <taxon>Leptospirales</taxon>
        <taxon>Leptospiraceae</taxon>
        <taxon>Leptospira</taxon>
    </lineage>
</organism>
<feature type="transmembrane region" description="Helical" evidence="1">
    <location>
        <begin position="304"/>
        <end position="322"/>
    </location>
</feature>
<dbReference type="PANTHER" id="PTHR14969:SF13">
    <property type="entry name" value="AT30094P"/>
    <property type="match status" value="1"/>
</dbReference>
<feature type="transmembrane region" description="Helical" evidence="1">
    <location>
        <begin position="109"/>
        <end position="127"/>
    </location>
</feature>
<protein>
    <submittedName>
        <fullName evidence="3">Acid phosphatase</fullName>
    </submittedName>
</protein>
<dbReference type="Pfam" id="PF01569">
    <property type="entry name" value="PAP2"/>
    <property type="match status" value="1"/>
</dbReference>
<reference evidence="3 4" key="1">
    <citation type="submission" date="2021-08" db="EMBL/GenBank/DDBJ databases">
        <title>Complete genome sequence of Leptospira kobayashii strain E30.</title>
        <authorList>
            <person name="Nakao R."/>
            <person name="Nakamura S."/>
            <person name="Masuzawa T."/>
            <person name="Koizumi N."/>
        </authorList>
    </citation>
    <scope>NUCLEOTIDE SEQUENCE [LARGE SCALE GENOMIC DNA]</scope>
    <source>
        <strain evidence="3 4">E30</strain>
    </source>
</reference>
<sequence>MENPMNDSFFSNQAIWFSQAPLDSLHSLDPSLGTIFHFLSVICHFLGGTVFFLGLISTTFVFFSPKRSLELSFALLTSGIVIGLAKFYFESPRPYPYPEAFDEKAFGFPSGHAYCAVVVWGLLAYRIKNLGFRILALAVIILTPFSRMYLKVHFLGDVTFGFLMGLTHLFLIILILRALDKKSLPHYFFKTEKYRTLGLLGIVITISLLLLDSRYHSSEHYHSLAGAVTASGALAGFWMGLLFYPRFSEEENFDWGFPKKDGKSDYQSIFVRLAVLFLFLIVFYILPSLAIKNTIWKDDLFLKYLRYFLVSFALVLGFPVLLQKISQGRFLFSK</sequence>
<dbReference type="Proteomes" id="UP000245263">
    <property type="component" value="Chromosome 1"/>
</dbReference>
<keyword evidence="4" id="KW-1185">Reference proteome</keyword>
<feature type="transmembrane region" description="Helical" evidence="1">
    <location>
        <begin position="221"/>
        <end position="244"/>
    </location>
</feature>
<feature type="domain" description="Phosphatidic acid phosphatase type 2/haloperoxidase" evidence="2">
    <location>
        <begin position="69"/>
        <end position="173"/>
    </location>
</feature>
<feature type="transmembrane region" description="Helical" evidence="1">
    <location>
        <begin position="158"/>
        <end position="176"/>
    </location>
</feature>
<feature type="transmembrane region" description="Helical" evidence="1">
    <location>
        <begin position="35"/>
        <end position="64"/>
    </location>
</feature>
<feature type="transmembrane region" description="Helical" evidence="1">
    <location>
        <begin position="197"/>
        <end position="215"/>
    </location>
</feature>
<proteinExistence type="predicted"/>
<dbReference type="InterPro" id="IPR036938">
    <property type="entry name" value="PAP2/HPO_sf"/>
</dbReference>
<dbReference type="InterPro" id="IPR000326">
    <property type="entry name" value="PAP2/HPO"/>
</dbReference>
<dbReference type="PANTHER" id="PTHR14969">
    <property type="entry name" value="SPHINGOSINE-1-PHOSPHATE PHOSPHOHYDROLASE"/>
    <property type="match status" value="1"/>
</dbReference>
<feature type="transmembrane region" description="Helical" evidence="1">
    <location>
        <begin position="71"/>
        <end position="89"/>
    </location>
</feature>
<name>A0ABM7UST0_9LEPT</name>
<evidence type="ECO:0000313" key="4">
    <source>
        <dbReference type="Proteomes" id="UP000245263"/>
    </source>
</evidence>
<evidence type="ECO:0000256" key="1">
    <source>
        <dbReference type="SAM" id="Phobius"/>
    </source>
</evidence>